<dbReference type="Proteomes" id="UP000824890">
    <property type="component" value="Unassembled WGS sequence"/>
</dbReference>
<name>A0ABQ7YGJ1_BRANA</name>
<comment type="caution">
    <text evidence="2">The sequence shown here is derived from an EMBL/GenBank/DDBJ whole genome shotgun (WGS) entry which is preliminary data.</text>
</comment>
<feature type="compositionally biased region" description="Pro residues" evidence="1">
    <location>
        <begin position="434"/>
        <end position="447"/>
    </location>
</feature>
<evidence type="ECO:0000313" key="2">
    <source>
        <dbReference type="EMBL" id="KAH0867271.1"/>
    </source>
</evidence>
<proteinExistence type="predicted"/>
<organism evidence="2 3">
    <name type="scientific">Brassica napus</name>
    <name type="common">Rape</name>
    <dbReference type="NCBI Taxonomy" id="3708"/>
    <lineage>
        <taxon>Eukaryota</taxon>
        <taxon>Viridiplantae</taxon>
        <taxon>Streptophyta</taxon>
        <taxon>Embryophyta</taxon>
        <taxon>Tracheophyta</taxon>
        <taxon>Spermatophyta</taxon>
        <taxon>Magnoliopsida</taxon>
        <taxon>eudicotyledons</taxon>
        <taxon>Gunneridae</taxon>
        <taxon>Pentapetalae</taxon>
        <taxon>rosids</taxon>
        <taxon>malvids</taxon>
        <taxon>Brassicales</taxon>
        <taxon>Brassicaceae</taxon>
        <taxon>Brassiceae</taxon>
        <taxon>Brassica</taxon>
    </lineage>
</organism>
<reference evidence="2 3" key="1">
    <citation type="submission" date="2021-05" db="EMBL/GenBank/DDBJ databases">
        <title>Genome Assembly of Synthetic Allotetraploid Brassica napus Reveals Homoeologous Exchanges between Subgenomes.</title>
        <authorList>
            <person name="Davis J.T."/>
        </authorList>
    </citation>
    <scope>NUCLEOTIDE SEQUENCE [LARGE SCALE GENOMIC DNA]</scope>
    <source>
        <strain evidence="3">cv. Da-Ae</strain>
        <tissue evidence="2">Seedling</tissue>
    </source>
</reference>
<feature type="compositionally biased region" description="Basic and acidic residues" evidence="1">
    <location>
        <begin position="227"/>
        <end position="249"/>
    </location>
</feature>
<feature type="compositionally biased region" description="Basic and acidic residues" evidence="1">
    <location>
        <begin position="300"/>
        <end position="333"/>
    </location>
</feature>
<evidence type="ECO:0008006" key="4">
    <source>
        <dbReference type="Google" id="ProtNLM"/>
    </source>
</evidence>
<dbReference type="EMBL" id="JAGKQM010000017">
    <property type="protein sequence ID" value="KAH0867271.1"/>
    <property type="molecule type" value="Genomic_DNA"/>
</dbReference>
<feature type="compositionally biased region" description="Basic and acidic residues" evidence="1">
    <location>
        <begin position="262"/>
        <end position="273"/>
    </location>
</feature>
<evidence type="ECO:0000313" key="3">
    <source>
        <dbReference type="Proteomes" id="UP000824890"/>
    </source>
</evidence>
<protein>
    <recommendedName>
        <fullName evidence="4">Zinc knuckle CX2CX4HX4C domain-containing protein</fullName>
    </recommendedName>
</protein>
<accession>A0ABQ7YGJ1</accession>
<feature type="compositionally biased region" description="Polar residues" evidence="1">
    <location>
        <begin position="628"/>
        <end position="639"/>
    </location>
</feature>
<feature type="region of interest" description="Disordered" evidence="1">
    <location>
        <begin position="290"/>
        <end position="448"/>
    </location>
</feature>
<gene>
    <name evidence="2" type="ORF">HID58_074293</name>
</gene>
<evidence type="ECO:0000256" key="1">
    <source>
        <dbReference type="SAM" id="MobiDB-lite"/>
    </source>
</evidence>
<sequence>MITGASEEACTVVISITISRRASFLEESRVLTRLTLVRRSKRAATAILWRSKRFASTLARHSHCVNRYFQLSRTNAVEISRASRGVAFTDSISSAARNDHHGDVVTVHKADVEEIKIVGAVDVRPHMRPDQEAGMEITRDSDVFKEKPVVDKGAVPAPERSPGQTLDAELPLKFNLRAQLPSGEIVPVSLEYSNLHRWCHHCRLISHEIDTCPQLPDDQKEQFIKEKELSRDQGPYPRKEVNRNGENSRRATAPDSKAPVMQERRPVDYSQRDNRDSVWKRIDSRYVPREDHRRDHRHVPRDLEKQPHQKETYNKRRYEESFASSRQREEVRKTTSKQLPSKKSSEEEHLPSASHAQQPIDPSALLKPATEKPQRESIRTSSPEHVRERPFKLNLRKRSSDNQKLKGQVPDLDNASDEGSSAKKCLTFNEEKPPPLNNPQDSPPLIPPVKEKEKSWYEQTLEEEDDDEILNQEIVNKPDTPVEKTMEKVEDPDAEKILEDEDWMANEINYDDDDLMDEDDLLIEDMEQEEAAIGSAKTSKQLTTFVPSVLEKNNKLLAEPSPQARSDHRSDSHPAQTPSSSSRPSPAKKKRGSPSPLPTGVSLRQRNLLVGRVSKTKASKNGPKLSPAHNQVPSETGNSEMKETNKS</sequence>
<feature type="region of interest" description="Disordered" evidence="1">
    <location>
        <begin position="227"/>
        <end position="273"/>
    </location>
</feature>
<feature type="region of interest" description="Disordered" evidence="1">
    <location>
        <begin position="553"/>
        <end position="647"/>
    </location>
</feature>
<keyword evidence="3" id="KW-1185">Reference proteome</keyword>
<feature type="compositionally biased region" description="Basic and acidic residues" evidence="1">
    <location>
        <begin position="369"/>
        <end position="391"/>
    </location>
</feature>